<dbReference type="RefSeq" id="WP_301245677.1">
    <property type="nucleotide sequence ID" value="NZ_JAROCC010000020.1"/>
</dbReference>
<keyword evidence="1" id="KW-0472">Membrane</keyword>
<name>A0ABT8JY79_9BACL</name>
<accession>A0ABT8JY79</accession>
<dbReference type="Proteomes" id="UP001175097">
    <property type="component" value="Unassembled WGS sequence"/>
</dbReference>
<gene>
    <name evidence="2" type="ORF">P5G49_16705</name>
</gene>
<dbReference type="EMBL" id="JAROCC010000020">
    <property type="protein sequence ID" value="MDN4609104.1"/>
    <property type="molecule type" value="Genomic_DNA"/>
</dbReference>
<keyword evidence="3" id="KW-1185">Reference proteome</keyword>
<reference evidence="2" key="1">
    <citation type="submission" date="2023-03" db="EMBL/GenBank/DDBJ databases">
        <title>MT1 and MT2 Draft Genomes of Novel Species.</title>
        <authorList>
            <person name="Venkateswaran K."/>
        </authorList>
    </citation>
    <scope>NUCLEOTIDE SEQUENCE</scope>
    <source>
        <strain evidence="2">F6_3S_P_2</strain>
    </source>
</reference>
<feature type="transmembrane region" description="Helical" evidence="1">
    <location>
        <begin position="159"/>
        <end position="176"/>
    </location>
</feature>
<keyword evidence="1" id="KW-1133">Transmembrane helix</keyword>
<proteinExistence type="predicted"/>
<organism evidence="2 3">
    <name type="scientific">Sporosarcina highlanderae</name>
    <dbReference type="NCBI Taxonomy" id="3035916"/>
    <lineage>
        <taxon>Bacteria</taxon>
        <taxon>Bacillati</taxon>
        <taxon>Bacillota</taxon>
        <taxon>Bacilli</taxon>
        <taxon>Bacillales</taxon>
        <taxon>Caryophanaceae</taxon>
        <taxon>Sporosarcina</taxon>
    </lineage>
</organism>
<evidence type="ECO:0000313" key="2">
    <source>
        <dbReference type="EMBL" id="MDN4609104.1"/>
    </source>
</evidence>
<feature type="transmembrane region" description="Helical" evidence="1">
    <location>
        <begin position="124"/>
        <end position="147"/>
    </location>
</feature>
<comment type="caution">
    <text evidence="2">The sequence shown here is derived from an EMBL/GenBank/DDBJ whole genome shotgun (WGS) entry which is preliminary data.</text>
</comment>
<evidence type="ECO:0000313" key="3">
    <source>
        <dbReference type="Proteomes" id="UP001175097"/>
    </source>
</evidence>
<evidence type="ECO:0000256" key="1">
    <source>
        <dbReference type="SAM" id="Phobius"/>
    </source>
</evidence>
<sequence>MFKRKPRLEVVPESQYTDFSDRYEEKEKKGPSNAVLITAATGATASLTTMAVTKYTNPYINHTPPIPLPTEVVIEPANVITLPPELNPVFMQGIAGTPEIIQTSFIGDATLAAMATVFDPVVEMIVAISLPLASVVVAGAGLLMILGNSDKAQSMIVKAGIGYVVIQLLPLIITIFKTMGKAVAVG</sequence>
<keyword evidence="1" id="KW-0812">Transmembrane</keyword>
<protein>
    <submittedName>
        <fullName evidence="2">Uncharacterized protein</fullName>
    </submittedName>
</protein>